<dbReference type="InterPro" id="IPR051680">
    <property type="entry name" value="ATP-dep_Glu-Cys_Ligase-2"/>
</dbReference>
<dbReference type="PANTHER" id="PTHR34595">
    <property type="entry name" value="BLR5612 PROTEIN"/>
    <property type="match status" value="1"/>
</dbReference>
<dbReference type="OrthoDB" id="9803532at2"/>
<dbReference type="Pfam" id="PF04168">
    <property type="entry name" value="Alpha-E"/>
    <property type="match status" value="1"/>
</dbReference>
<proteinExistence type="predicted"/>
<name>A0A1M5JZQ1_9BACT</name>
<sequence length="311" mass="36332">MLSRVADSLYWMSRYMERTDSILRMLKINYASSQDSPEDFSWEPVLRIFGNLDDEGAAAIDNNSRKILQYIVLDRENPNSVFNMVTIARENARGVQDNITTELWKCLNEFYHVVREERLRYALQYEDPVTVLDSLIKECMIYFGVTDITMFRGEGLCFMNVGKYMERAIQSADILDVKLSNFSNEVDKPTDTAYWKYLLMSISGYSLYLKRYQSGFEARNIIDQVLFNVDFPRSVLYSLNQLNRYFERLKSEQNTEGYAKVQFMIGKLRSKVQYSSVESVSLIGLHDYLTEITTEIDDIGSTLNKYYFAYS</sequence>
<dbReference type="EMBL" id="FQWQ01000001">
    <property type="protein sequence ID" value="SHG46052.1"/>
    <property type="molecule type" value="Genomic_DNA"/>
</dbReference>
<dbReference type="RefSeq" id="WP_073130465.1">
    <property type="nucleotide sequence ID" value="NZ_FQWQ01000001.1"/>
</dbReference>
<evidence type="ECO:0000313" key="3">
    <source>
        <dbReference type="Proteomes" id="UP000184212"/>
    </source>
</evidence>
<dbReference type="PANTHER" id="PTHR34595:SF7">
    <property type="entry name" value="SLL1039 PROTEIN"/>
    <property type="match status" value="1"/>
</dbReference>
<evidence type="ECO:0000259" key="1">
    <source>
        <dbReference type="Pfam" id="PF04168"/>
    </source>
</evidence>
<dbReference type="InterPro" id="IPR007296">
    <property type="entry name" value="DUF403"/>
</dbReference>
<dbReference type="STRING" id="947013.SAMN04488109_0374"/>
<dbReference type="AlphaFoldDB" id="A0A1M5JZQ1"/>
<feature type="domain" description="DUF403" evidence="1">
    <location>
        <begin position="1"/>
        <end position="308"/>
    </location>
</feature>
<organism evidence="2 3">
    <name type="scientific">Chryseolinea serpens</name>
    <dbReference type="NCBI Taxonomy" id="947013"/>
    <lineage>
        <taxon>Bacteria</taxon>
        <taxon>Pseudomonadati</taxon>
        <taxon>Bacteroidota</taxon>
        <taxon>Cytophagia</taxon>
        <taxon>Cytophagales</taxon>
        <taxon>Fulvivirgaceae</taxon>
        <taxon>Chryseolinea</taxon>
    </lineage>
</organism>
<gene>
    <name evidence="2" type="ORF">SAMN04488109_0374</name>
</gene>
<protein>
    <submittedName>
        <fullName evidence="2">Uncharacterized conserved protein, Alpha-E superfamily</fullName>
    </submittedName>
</protein>
<dbReference type="Proteomes" id="UP000184212">
    <property type="component" value="Unassembled WGS sequence"/>
</dbReference>
<evidence type="ECO:0000313" key="2">
    <source>
        <dbReference type="EMBL" id="SHG46052.1"/>
    </source>
</evidence>
<keyword evidence="3" id="KW-1185">Reference proteome</keyword>
<accession>A0A1M5JZQ1</accession>
<reference evidence="2 3" key="1">
    <citation type="submission" date="2016-11" db="EMBL/GenBank/DDBJ databases">
        <authorList>
            <person name="Jaros S."/>
            <person name="Januszkiewicz K."/>
            <person name="Wedrychowicz H."/>
        </authorList>
    </citation>
    <scope>NUCLEOTIDE SEQUENCE [LARGE SCALE GENOMIC DNA]</scope>
    <source>
        <strain evidence="2 3">DSM 24574</strain>
    </source>
</reference>